<sequence length="132" mass="15126">ADYSDDDFNVTVNNLVENEEQSDSEYNNTSGKNVDDIVNKEQDINNLLHVPKPTNRHNGSVTVDDLQPSGQVPGRNSRKHPDVKWFDECNLLDLEFNKTNELLVDIPGNNEPFDYFSLIADDDFFQKNSRHD</sequence>
<reference evidence="2" key="1">
    <citation type="submission" date="2015-12" db="EMBL/GenBank/DDBJ databases">
        <title>De novo transcriptome assembly of four potential Pierce s Disease insect vectors from Arizona vineyards.</title>
        <authorList>
            <person name="Tassone E.E."/>
        </authorList>
    </citation>
    <scope>NUCLEOTIDE SEQUENCE</scope>
</reference>
<dbReference type="EMBL" id="GEDC01012109">
    <property type="protein sequence ID" value="JAS25189.1"/>
    <property type="molecule type" value="Transcribed_RNA"/>
</dbReference>
<evidence type="ECO:0000313" key="2">
    <source>
        <dbReference type="EMBL" id="JAS25189.1"/>
    </source>
</evidence>
<organism evidence="2">
    <name type="scientific">Clastoptera arizonana</name>
    <name type="common">Arizona spittle bug</name>
    <dbReference type="NCBI Taxonomy" id="38151"/>
    <lineage>
        <taxon>Eukaryota</taxon>
        <taxon>Metazoa</taxon>
        <taxon>Ecdysozoa</taxon>
        <taxon>Arthropoda</taxon>
        <taxon>Hexapoda</taxon>
        <taxon>Insecta</taxon>
        <taxon>Pterygota</taxon>
        <taxon>Neoptera</taxon>
        <taxon>Paraneoptera</taxon>
        <taxon>Hemiptera</taxon>
        <taxon>Auchenorrhyncha</taxon>
        <taxon>Cercopoidea</taxon>
        <taxon>Clastopteridae</taxon>
        <taxon>Clastoptera</taxon>
    </lineage>
</organism>
<accession>A0A1B6DHL3</accession>
<name>A0A1B6DHL3_9HEMI</name>
<feature type="non-terminal residue" evidence="2">
    <location>
        <position position="1"/>
    </location>
</feature>
<feature type="region of interest" description="Disordered" evidence="1">
    <location>
        <begin position="49"/>
        <end position="80"/>
    </location>
</feature>
<feature type="region of interest" description="Disordered" evidence="1">
    <location>
        <begin position="1"/>
        <end position="34"/>
    </location>
</feature>
<dbReference type="AlphaFoldDB" id="A0A1B6DHL3"/>
<protein>
    <submittedName>
        <fullName evidence="2">Uncharacterized protein</fullName>
    </submittedName>
</protein>
<evidence type="ECO:0000256" key="1">
    <source>
        <dbReference type="SAM" id="MobiDB-lite"/>
    </source>
</evidence>
<gene>
    <name evidence="2" type="ORF">g.7592</name>
</gene>
<proteinExistence type="predicted"/>